<feature type="compositionally biased region" description="Basic and acidic residues" evidence="1">
    <location>
        <begin position="66"/>
        <end position="84"/>
    </location>
</feature>
<proteinExistence type="predicted"/>
<feature type="compositionally biased region" description="Pro residues" evidence="1">
    <location>
        <begin position="216"/>
        <end position="226"/>
    </location>
</feature>
<feature type="transmembrane region" description="Helical" evidence="2">
    <location>
        <begin position="357"/>
        <end position="379"/>
    </location>
</feature>
<evidence type="ECO:0000313" key="4">
    <source>
        <dbReference type="EMBL" id="MBJ3776515.1"/>
    </source>
</evidence>
<gene>
    <name evidence="4" type="ORF">JCR33_12485</name>
</gene>
<feature type="compositionally biased region" description="Pro residues" evidence="1">
    <location>
        <begin position="196"/>
        <end position="206"/>
    </location>
</feature>
<organism evidence="4 5">
    <name type="scientific">Acuticoccus mangrovi</name>
    <dbReference type="NCBI Taxonomy" id="2796142"/>
    <lineage>
        <taxon>Bacteria</taxon>
        <taxon>Pseudomonadati</taxon>
        <taxon>Pseudomonadota</taxon>
        <taxon>Alphaproteobacteria</taxon>
        <taxon>Hyphomicrobiales</taxon>
        <taxon>Amorphaceae</taxon>
        <taxon>Acuticoccus</taxon>
    </lineage>
</organism>
<dbReference type="InterPro" id="IPR007730">
    <property type="entry name" value="SPOR-like_dom"/>
</dbReference>
<feature type="region of interest" description="Disordered" evidence="1">
    <location>
        <begin position="465"/>
        <end position="598"/>
    </location>
</feature>
<feature type="compositionally biased region" description="Basic and acidic residues" evidence="1">
    <location>
        <begin position="106"/>
        <end position="156"/>
    </location>
</feature>
<keyword evidence="2" id="KW-0812">Transmembrane</keyword>
<keyword evidence="2" id="KW-0472">Membrane</keyword>
<protein>
    <submittedName>
        <fullName evidence="4">SPOR domain-containing protein</fullName>
    </submittedName>
</protein>
<feature type="compositionally biased region" description="Basic and acidic residues" evidence="1">
    <location>
        <begin position="474"/>
        <end position="485"/>
    </location>
</feature>
<feature type="region of interest" description="Disordered" evidence="1">
    <location>
        <begin position="1"/>
        <end position="285"/>
    </location>
</feature>
<feature type="compositionally biased region" description="Low complexity" evidence="1">
    <location>
        <begin position="88"/>
        <end position="105"/>
    </location>
</feature>
<evidence type="ECO:0000256" key="2">
    <source>
        <dbReference type="SAM" id="Phobius"/>
    </source>
</evidence>
<feature type="compositionally biased region" description="Basic and acidic residues" evidence="1">
    <location>
        <begin position="28"/>
        <end position="56"/>
    </location>
</feature>
<dbReference type="PROSITE" id="PS51724">
    <property type="entry name" value="SPOR"/>
    <property type="match status" value="1"/>
</dbReference>
<dbReference type="Pfam" id="PF05036">
    <property type="entry name" value="SPOR"/>
    <property type="match status" value="1"/>
</dbReference>
<accession>A0A934MH29</accession>
<comment type="caution">
    <text evidence="4">The sequence shown here is derived from an EMBL/GenBank/DDBJ whole genome shotgun (WGS) entry which is preliminary data.</text>
</comment>
<dbReference type="EMBL" id="JAEKJA010000009">
    <property type="protein sequence ID" value="MBJ3776515.1"/>
    <property type="molecule type" value="Genomic_DNA"/>
</dbReference>
<dbReference type="Gene3D" id="3.30.70.1070">
    <property type="entry name" value="Sporulation related repeat"/>
    <property type="match status" value="1"/>
</dbReference>
<feature type="region of interest" description="Disordered" evidence="1">
    <location>
        <begin position="432"/>
        <end position="452"/>
    </location>
</feature>
<sequence>MFDELDQFVDSEPVGWASGPRRPSRAPIARDDDTAPGAEREPRDAEPEPQAEERADAAFSQQAATGRRDAFAKRLSDELSRPPEAKPQSKPQPQPQSQSRPQSGPERGDEEPPRRQRVEQPSREGASERSVARAADDASVRRETARPVADTAERPEIAASANPEEAALPSTPADALEWELDNAIGAIIANGRAPQEEPPPLPPPVPVAQEPEPVRAAPPPPPPPAPVRKADKVEKVERAPTPPVGTAPLSGKRVKPIPTFRFERREEPAEPFPVAPPDADDPLASVFFPDARDAFKKAHPYDDDEGHLSELEQIEVVDPDDLDDYETGYDEYEELPPSLSRAARPVRRGRLSLRSPLMLSLIGGGVVVVLAALVGLLGLSSSDSPTGAPPVIHADARNVKVRPEDTGSDARPDITERAALGETDRLVMPERVRLEPTIATPPPDEDEGLVSRQVRTVVVRPDGTIVPASTVNDRAADSVARRSETPSEPEPQDVPSEPAVASGGAVSPLDQTPPAQTTDNDADAEAAPAYDPAGEADDVLVPRPRPAPPRPTHTASASTPTSTSGPVDLTPSTARTSQPETRAQPQRQTQAETSVVRPSEVTAYAAPASPAASAPWAVQVSSQRSRADAERSFRNLQRRYPAILGNVEPLIVPATVGDRGQFYRVRIAAQSRSEAASLCQRLKSAGADCFIGRN</sequence>
<evidence type="ECO:0000256" key="1">
    <source>
        <dbReference type="SAM" id="MobiDB-lite"/>
    </source>
</evidence>
<evidence type="ECO:0000259" key="3">
    <source>
        <dbReference type="PROSITE" id="PS51724"/>
    </source>
</evidence>
<dbReference type="Proteomes" id="UP000609531">
    <property type="component" value="Unassembled WGS sequence"/>
</dbReference>
<feature type="compositionally biased region" description="Basic and acidic residues" evidence="1">
    <location>
        <begin position="228"/>
        <end position="238"/>
    </location>
</feature>
<evidence type="ECO:0000313" key="5">
    <source>
        <dbReference type="Proteomes" id="UP000609531"/>
    </source>
</evidence>
<dbReference type="GO" id="GO:0042834">
    <property type="term" value="F:peptidoglycan binding"/>
    <property type="evidence" value="ECO:0007669"/>
    <property type="project" value="InterPro"/>
</dbReference>
<name>A0A934MH29_9HYPH</name>
<reference evidence="4" key="1">
    <citation type="submission" date="2020-12" db="EMBL/GenBank/DDBJ databases">
        <title>Bacterial taxonomy.</title>
        <authorList>
            <person name="Pan X."/>
        </authorList>
    </citation>
    <scope>NUCLEOTIDE SEQUENCE</scope>
    <source>
        <strain evidence="4">B2012</strain>
    </source>
</reference>
<dbReference type="AlphaFoldDB" id="A0A934MH29"/>
<feature type="compositionally biased region" description="Polar residues" evidence="1">
    <location>
        <begin position="570"/>
        <end position="593"/>
    </location>
</feature>
<feature type="compositionally biased region" description="Low complexity" evidence="1">
    <location>
        <begin position="182"/>
        <end position="191"/>
    </location>
</feature>
<dbReference type="InterPro" id="IPR036680">
    <property type="entry name" value="SPOR-like_sf"/>
</dbReference>
<keyword evidence="2" id="KW-1133">Transmembrane helix</keyword>
<feature type="compositionally biased region" description="Polar residues" evidence="1">
    <location>
        <begin position="509"/>
        <end position="518"/>
    </location>
</feature>
<keyword evidence="5" id="KW-1185">Reference proteome</keyword>
<feature type="domain" description="SPOR" evidence="3">
    <location>
        <begin position="610"/>
        <end position="694"/>
    </location>
</feature>
<dbReference type="RefSeq" id="WP_198882412.1">
    <property type="nucleotide sequence ID" value="NZ_JAEKJA010000009.1"/>
</dbReference>
<feature type="compositionally biased region" description="Low complexity" evidence="1">
    <location>
        <begin position="552"/>
        <end position="564"/>
    </location>
</feature>
<dbReference type="SUPFAM" id="SSF110997">
    <property type="entry name" value="Sporulation related repeat"/>
    <property type="match status" value="1"/>
</dbReference>